<evidence type="ECO:0000256" key="8">
    <source>
        <dbReference type="PROSITE-ProRule" id="PRU01015"/>
    </source>
</evidence>
<keyword evidence="11" id="KW-1185">Reference proteome</keyword>
<dbReference type="GO" id="GO:0042054">
    <property type="term" value="F:histone methyltransferase activity"/>
    <property type="evidence" value="ECO:0007669"/>
    <property type="project" value="TreeGrafter"/>
</dbReference>
<dbReference type="AlphaFoldDB" id="S8CJC7"/>
<evidence type="ECO:0000313" key="10">
    <source>
        <dbReference type="EMBL" id="EPS64761.1"/>
    </source>
</evidence>
<dbReference type="FunFam" id="2.70.160.11:FF:000012">
    <property type="entry name" value="Protein arginine N-methyltransferase PRMT10"/>
    <property type="match status" value="1"/>
</dbReference>
<dbReference type="InterPro" id="IPR025799">
    <property type="entry name" value="Arg_MeTrfase"/>
</dbReference>
<dbReference type="GO" id="GO:0032259">
    <property type="term" value="P:methylation"/>
    <property type="evidence" value="ECO:0007669"/>
    <property type="project" value="UniProtKB-KW"/>
</dbReference>
<dbReference type="Pfam" id="PF22528">
    <property type="entry name" value="PRMT_C"/>
    <property type="match status" value="1"/>
</dbReference>
<evidence type="ECO:0000256" key="5">
    <source>
        <dbReference type="ARBA" id="ARBA00049086"/>
    </source>
</evidence>
<dbReference type="PANTHER" id="PTHR11006">
    <property type="entry name" value="PROTEIN ARGININE N-METHYLTRANSFERASE"/>
    <property type="match status" value="1"/>
</dbReference>
<dbReference type="PANTHER" id="PTHR11006:SF68">
    <property type="entry name" value="PROTEIN ARGININE N-METHYLTRANSFERASE PRMT10"/>
    <property type="match status" value="1"/>
</dbReference>
<evidence type="ECO:0000256" key="6">
    <source>
        <dbReference type="ARBA" id="ARBA00065072"/>
    </source>
</evidence>
<dbReference type="InterPro" id="IPR055135">
    <property type="entry name" value="PRMT_dom"/>
</dbReference>
<evidence type="ECO:0000256" key="3">
    <source>
        <dbReference type="ARBA" id="ARBA00022679"/>
    </source>
</evidence>
<comment type="catalytic activity">
    <reaction evidence="5">
        <text>L-arginyl-[protein] + 2 S-adenosyl-L-methionine = N(omega),N(omega)-dimethyl-L-arginyl-[protein] + 2 S-adenosyl-L-homocysteine + 2 H(+)</text>
        <dbReference type="Rhea" id="RHEA:48096"/>
        <dbReference type="Rhea" id="RHEA-COMP:10532"/>
        <dbReference type="Rhea" id="RHEA-COMP:11991"/>
        <dbReference type="ChEBI" id="CHEBI:15378"/>
        <dbReference type="ChEBI" id="CHEBI:29965"/>
        <dbReference type="ChEBI" id="CHEBI:57856"/>
        <dbReference type="ChEBI" id="CHEBI:59789"/>
        <dbReference type="ChEBI" id="CHEBI:61897"/>
        <dbReference type="EC" id="2.1.1.319"/>
    </reaction>
</comment>
<dbReference type="InterPro" id="IPR029063">
    <property type="entry name" value="SAM-dependent_MTases_sf"/>
</dbReference>
<keyword evidence="3 8" id="KW-0808">Transferase</keyword>
<keyword evidence="4 8" id="KW-0949">S-adenosyl-L-methionine</keyword>
<evidence type="ECO:0000256" key="1">
    <source>
        <dbReference type="ARBA" id="ARBA00011925"/>
    </source>
</evidence>
<dbReference type="OrthoDB" id="7848332at2759"/>
<dbReference type="EMBL" id="AUSU01004626">
    <property type="protein sequence ID" value="EPS64761.1"/>
    <property type="molecule type" value="Genomic_DNA"/>
</dbReference>
<feature type="domain" description="Protein arginine N-methyltransferase" evidence="9">
    <location>
        <begin position="182"/>
        <end position="353"/>
    </location>
</feature>
<reference evidence="10 11" key="1">
    <citation type="journal article" date="2013" name="BMC Genomics">
        <title>The miniature genome of a carnivorous plant Genlisea aurea contains a low number of genes and short non-coding sequences.</title>
        <authorList>
            <person name="Leushkin E.V."/>
            <person name="Sutormin R.A."/>
            <person name="Nabieva E.R."/>
            <person name="Penin A.A."/>
            <person name="Kondrashov A.S."/>
            <person name="Logacheva M.D."/>
        </authorList>
    </citation>
    <scope>NUCLEOTIDE SEQUENCE [LARGE SCALE GENOMIC DNA]</scope>
</reference>
<dbReference type="Pfam" id="PF06325">
    <property type="entry name" value="PrmA"/>
    <property type="match status" value="1"/>
</dbReference>
<evidence type="ECO:0000256" key="2">
    <source>
        <dbReference type="ARBA" id="ARBA00022603"/>
    </source>
</evidence>
<organism evidence="10 11">
    <name type="scientific">Genlisea aurea</name>
    <dbReference type="NCBI Taxonomy" id="192259"/>
    <lineage>
        <taxon>Eukaryota</taxon>
        <taxon>Viridiplantae</taxon>
        <taxon>Streptophyta</taxon>
        <taxon>Embryophyta</taxon>
        <taxon>Tracheophyta</taxon>
        <taxon>Spermatophyta</taxon>
        <taxon>Magnoliopsida</taxon>
        <taxon>eudicotyledons</taxon>
        <taxon>Gunneridae</taxon>
        <taxon>Pentapetalae</taxon>
        <taxon>asterids</taxon>
        <taxon>lamiids</taxon>
        <taxon>Lamiales</taxon>
        <taxon>Lentibulariaceae</taxon>
        <taxon>Genlisea</taxon>
    </lineage>
</organism>
<feature type="non-terminal residue" evidence="10">
    <location>
        <position position="1"/>
    </location>
</feature>
<evidence type="ECO:0000259" key="9">
    <source>
        <dbReference type="Pfam" id="PF22528"/>
    </source>
</evidence>
<dbReference type="FunFam" id="3.40.50.150:FF:000132">
    <property type="entry name" value="Protein arginine N-methyltransferase PRMT10"/>
    <property type="match status" value="1"/>
</dbReference>
<dbReference type="Proteomes" id="UP000015453">
    <property type="component" value="Unassembled WGS sequence"/>
</dbReference>
<dbReference type="Gene3D" id="3.40.50.150">
    <property type="entry name" value="Vaccinia Virus protein VP39"/>
    <property type="match status" value="1"/>
</dbReference>
<keyword evidence="2 8" id="KW-0489">Methyltransferase</keyword>
<dbReference type="Gene3D" id="2.70.160.11">
    <property type="entry name" value="Hnrnp arginine n-methyltransferase1"/>
    <property type="match status" value="1"/>
</dbReference>
<name>S8CJC7_9LAMI</name>
<evidence type="ECO:0000256" key="4">
    <source>
        <dbReference type="ARBA" id="ARBA00022691"/>
    </source>
</evidence>
<comment type="subunit">
    <text evidence="6">Ring-like homodimer.</text>
</comment>
<gene>
    <name evidence="10" type="ORF">M569_10014</name>
</gene>
<dbReference type="PROSITE" id="PS51678">
    <property type="entry name" value="SAM_MT_PRMT"/>
    <property type="match status" value="1"/>
</dbReference>
<evidence type="ECO:0000256" key="7">
    <source>
        <dbReference type="ARBA" id="ARBA00073641"/>
    </source>
</evidence>
<evidence type="ECO:0000313" key="11">
    <source>
        <dbReference type="Proteomes" id="UP000015453"/>
    </source>
</evidence>
<dbReference type="GO" id="GO:0035242">
    <property type="term" value="F:protein-arginine omega-N asymmetric methyltransferase activity"/>
    <property type="evidence" value="ECO:0007669"/>
    <property type="project" value="UniProtKB-EC"/>
</dbReference>
<dbReference type="EC" id="2.1.1.319" evidence="1"/>
<dbReference type="SUPFAM" id="SSF53335">
    <property type="entry name" value="S-adenosyl-L-methionine-dependent methyltransferases"/>
    <property type="match status" value="1"/>
</dbReference>
<dbReference type="GO" id="GO:0005634">
    <property type="term" value="C:nucleus"/>
    <property type="evidence" value="ECO:0007669"/>
    <property type="project" value="TreeGrafter"/>
</dbReference>
<proteinExistence type="predicted"/>
<sequence>KTMGSTAANGAVDKGVDFANYFCTYGFLYHQKEMLCDRVRMDAYYNAVFENKHHFLGKTVLDVGTGSGILAIWSAQAGARKVYAVEATKMAEHARELVKSNKLQDRIEVIEGSVEDITLPEKVDVIISEWMGYFLLRESMFDSVICARDRWLKPTGVMYPSHARMWIAPIRTALVDQKSKDCDEAMNDWYGFVGDTKTYYGVDMSVLTDSYTEEQRRYYLQTCQWSNLHPNQIIGSPAIIKEIDCTTATIDDVRDVSATISSSVTVENARFCGFAGWFDVHFRGSNDSPAEQEIELSTAPDEEYGTHWGQQAFLLHPPQHLCHNDELRIQFSMTRSKENHRLMEVDLNYEIQQANGKSVGPLQKKFYLD</sequence>
<protein>
    <recommendedName>
        <fullName evidence="7">Protein arginine N-methyltransferase PRMT10</fullName>
        <ecNumber evidence="1">2.1.1.319</ecNumber>
    </recommendedName>
</protein>
<accession>S8CJC7</accession>
<comment type="caution">
    <text evidence="10">The sequence shown here is derived from an EMBL/GenBank/DDBJ whole genome shotgun (WGS) entry which is preliminary data.</text>
</comment>
<dbReference type="CDD" id="cd02440">
    <property type="entry name" value="AdoMet_MTases"/>
    <property type="match status" value="1"/>
</dbReference>